<dbReference type="HOGENOM" id="CLU_1586204_0_0_1"/>
<evidence type="ECO:0000313" key="2">
    <source>
        <dbReference type="EMBL" id="KDQ07112.1"/>
    </source>
</evidence>
<proteinExistence type="predicted"/>
<keyword evidence="3" id="KW-1185">Reference proteome</keyword>
<dbReference type="AlphaFoldDB" id="A0A067M5F5"/>
<name>A0A067M5F5_BOTB1</name>
<evidence type="ECO:0000256" key="1">
    <source>
        <dbReference type="SAM" id="MobiDB-lite"/>
    </source>
</evidence>
<feature type="region of interest" description="Disordered" evidence="1">
    <location>
        <begin position="1"/>
        <end position="40"/>
    </location>
</feature>
<dbReference type="InParanoid" id="A0A067M5F5"/>
<reference evidence="3" key="1">
    <citation type="journal article" date="2014" name="Proc. Natl. Acad. Sci. U.S.A.">
        <title>Extensive sampling of basidiomycete genomes demonstrates inadequacy of the white-rot/brown-rot paradigm for wood decay fungi.</title>
        <authorList>
            <person name="Riley R."/>
            <person name="Salamov A.A."/>
            <person name="Brown D.W."/>
            <person name="Nagy L.G."/>
            <person name="Floudas D."/>
            <person name="Held B.W."/>
            <person name="Levasseur A."/>
            <person name="Lombard V."/>
            <person name="Morin E."/>
            <person name="Otillar R."/>
            <person name="Lindquist E.A."/>
            <person name="Sun H."/>
            <person name="LaButti K.M."/>
            <person name="Schmutz J."/>
            <person name="Jabbour D."/>
            <person name="Luo H."/>
            <person name="Baker S.E."/>
            <person name="Pisabarro A.G."/>
            <person name="Walton J.D."/>
            <person name="Blanchette R.A."/>
            <person name="Henrissat B."/>
            <person name="Martin F."/>
            <person name="Cullen D."/>
            <person name="Hibbett D.S."/>
            <person name="Grigoriev I.V."/>
        </authorList>
    </citation>
    <scope>NUCLEOTIDE SEQUENCE [LARGE SCALE GENOMIC DNA]</scope>
    <source>
        <strain evidence="3">FD-172 SS1</strain>
    </source>
</reference>
<evidence type="ECO:0000313" key="3">
    <source>
        <dbReference type="Proteomes" id="UP000027195"/>
    </source>
</evidence>
<organism evidence="2 3">
    <name type="scientific">Botryobasidium botryosum (strain FD-172 SS1)</name>
    <dbReference type="NCBI Taxonomy" id="930990"/>
    <lineage>
        <taxon>Eukaryota</taxon>
        <taxon>Fungi</taxon>
        <taxon>Dikarya</taxon>
        <taxon>Basidiomycota</taxon>
        <taxon>Agaricomycotina</taxon>
        <taxon>Agaricomycetes</taxon>
        <taxon>Cantharellales</taxon>
        <taxon>Botryobasidiaceae</taxon>
        <taxon>Botryobasidium</taxon>
    </lineage>
</organism>
<dbReference type="EMBL" id="KL198115">
    <property type="protein sequence ID" value="KDQ07112.1"/>
    <property type="molecule type" value="Genomic_DNA"/>
</dbReference>
<gene>
    <name evidence="2" type="ORF">BOTBODRAFT_60213</name>
</gene>
<sequence length="168" mass="18095">MKKARSTRPPAVTNRATPARGELGPSSTLPRAPRANSEDKVRPTLEQLHHVISSGVLQHQLSVLQVTFVGSSRACSAHDLSLHPPLSSPPLARAKRRYYRTDQSASSSCAGYHDITEKSVADGDDPPGLATRRHLAERLYGIAQVLQDLVGIVHDVEHTVMAVGCGHS</sequence>
<accession>A0A067M5F5</accession>
<dbReference type="Proteomes" id="UP000027195">
    <property type="component" value="Unassembled WGS sequence"/>
</dbReference>
<protein>
    <submittedName>
        <fullName evidence="2">Uncharacterized protein</fullName>
    </submittedName>
</protein>